<name>A0A132UBY7_9BACL</name>
<sequence length="150" mass="15113">MLHAKSAAAAGTISSLEPGLAPLPVYQTGGQDDPYTDLLWLSAPPLAPLSGNQFAFALASGGSFAFQSPGRNDAFGGPFMITGCQSWGLSAFGTGTASGGSAIVYAASGPEGKRYLPLAVLQDSGTLHTLTKERSSTTLGSAPGAVPPRK</sequence>
<evidence type="ECO:0000313" key="2">
    <source>
        <dbReference type="Proteomes" id="UP000070475"/>
    </source>
</evidence>
<dbReference type="PATRIC" id="fig|483937.3.peg.6769"/>
<comment type="caution">
    <text evidence="1">The sequence shown here is derived from an EMBL/GenBank/DDBJ whole genome shotgun (WGS) entry which is preliminary data.</text>
</comment>
<reference evidence="1 2" key="1">
    <citation type="submission" date="2015-08" db="EMBL/GenBank/DDBJ databases">
        <title>Genomes of Paenibacillus riograndensis.</title>
        <authorList>
            <person name="Sant'Anna F.H."/>
            <person name="Souza R."/>
            <person name="Ambrosini A."/>
            <person name="Bach E."/>
            <person name="Fernandes G."/>
            <person name="Balsanelli E."/>
            <person name="Baura V.A."/>
            <person name="Pedrosa F.O."/>
            <person name="Souza E.M."/>
            <person name="Passaglia L."/>
        </authorList>
    </citation>
    <scope>NUCLEOTIDE SEQUENCE [LARGE SCALE GENOMIC DNA]</scope>
    <source>
        <strain evidence="1 2">CAS34</strain>
    </source>
</reference>
<proteinExistence type="predicted"/>
<dbReference type="AlphaFoldDB" id="A0A132UBY7"/>
<organism evidence="1 2">
    <name type="scientific">Paenibacillus riograndensis</name>
    <dbReference type="NCBI Taxonomy" id="483937"/>
    <lineage>
        <taxon>Bacteria</taxon>
        <taxon>Bacillati</taxon>
        <taxon>Bacillota</taxon>
        <taxon>Bacilli</taxon>
        <taxon>Bacillales</taxon>
        <taxon>Paenibacillaceae</taxon>
        <taxon>Paenibacillus</taxon>
        <taxon>Paenibacillus sonchi group</taxon>
    </lineage>
</organism>
<evidence type="ECO:0000313" key="1">
    <source>
        <dbReference type="EMBL" id="KWX81244.1"/>
    </source>
</evidence>
<accession>A0A132UBY7</accession>
<dbReference type="EMBL" id="LIRB01000068">
    <property type="protein sequence ID" value="KWX81244.1"/>
    <property type="molecule type" value="Genomic_DNA"/>
</dbReference>
<protein>
    <submittedName>
        <fullName evidence="1">Uncharacterized protein</fullName>
    </submittedName>
</protein>
<keyword evidence="2" id="KW-1185">Reference proteome</keyword>
<gene>
    <name evidence="1" type="ORF">AMQ84_00455</name>
</gene>
<dbReference type="Proteomes" id="UP000070475">
    <property type="component" value="Unassembled WGS sequence"/>
</dbReference>